<feature type="domain" description="Peptide methionine sulphoxide reductase MsrA" evidence="6">
    <location>
        <begin position="35"/>
        <end position="178"/>
    </location>
</feature>
<evidence type="ECO:0000256" key="1">
    <source>
        <dbReference type="ARBA" id="ARBA00023002"/>
    </source>
</evidence>
<evidence type="ECO:0000256" key="4">
    <source>
        <dbReference type="HAMAP-Rule" id="MF_01401"/>
    </source>
</evidence>
<organism evidence="7 8">
    <name type="scientific">Rhodovulum visakhapatnamense</name>
    <dbReference type="NCBI Taxonomy" id="364297"/>
    <lineage>
        <taxon>Bacteria</taxon>
        <taxon>Pseudomonadati</taxon>
        <taxon>Pseudomonadota</taxon>
        <taxon>Alphaproteobacteria</taxon>
        <taxon>Rhodobacterales</taxon>
        <taxon>Paracoccaceae</taxon>
        <taxon>Rhodovulum</taxon>
    </lineage>
</organism>
<feature type="chain" id="PRO_5020735242" description="Peptide methionine sulfoxide reductase MsrA" evidence="5">
    <location>
        <begin position="31"/>
        <end position="222"/>
    </location>
</feature>
<dbReference type="AlphaFoldDB" id="A0A4V3GUS3"/>
<dbReference type="NCBIfam" id="TIGR00401">
    <property type="entry name" value="msrA"/>
    <property type="match status" value="1"/>
</dbReference>
<dbReference type="HAMAP" id="MF_01401">
    <property type="entry name" value="MsrA"/>
    <property type="match status" value="1"/>
</dbReference>
<protein>
    <recommendedName>
        <fullName evidence="4">Peptide methionine sulfoxide reductase MsrA</fullName>
        <shortName evidence="4">Protein-methionine-S-oxide reductase</shortName>
        <ecNumber evidence="4">1.8.4.11</ecNumber>
    </recommendedName>
    <alternativeName>
        <fullName evidence="4">Peptide-methionine (S)-S-oxide reductase</fullName>
        <shortName evidence="4">Peptide Met(O) reductase</shortName>
    </alternativeName>
</protein>
<dbReference type="Gene3D" id="3.30.1060.10">
    <property type="entry name" value="Peptide methionine sulphoxide reductase MsrA"/>
    <property type="match status" value="1"/>
</dbReference>
<dbReference type="InterPro" id="IPR002569">
    <property type="entry name" value="Met_Sox_Rdtase_MsrA_dom"/>
</dbReference>
<comment type="catalytic activity">
    <reaction evidence="2 4">
        <text>L-methionyl-[protein] + [thioredoxin]-disulfide + H2O = L-methionyl-(S)-S-oxide-[protein] + [thioredoxin]-dithiol</text>
        <dbReference type="Rhea" id="RHEA:14217"/>
        <dbReference type="Rhea" id="RHEA-COMP:10698"/>
        <dbReference type="Rhea" id="RHEA-COMP:10700"/>
        <dbReference type="Rhea" id="RHEA-COMP:12313"/>
        <dbReference type="Rhea" id="RHEA-COMP:12315"/>
        <dbReference type="ChEBI" id="CHEBI:15377"/>
        <dbReference type="ChEBI" id="CHEBI:16044"/>
        <dbReference type="ChEBI" id="CHEBI:29950"/>
        <dbReference type="ChEBI" id="CHEBI:44120"/>
        <dbReference type="ChEBI" id="CHEBI:50058"/>
        <dbReference type="EC" id="1.8.4.11"/>
    </reaction>
</comment>
<evidence type="ECO:0000256" key="3">
    <source>
        <dbReference type="ARBA" id="ARBA00048782"/>
    </source>
</evidence>
<dbReference type="Proteomes" id="UP000295484">
    <property type="component" value="Unassembled WGS sequence"/>
</dbReference>
<feature type="active site" evidence="4">
    <location>
        <position position="42"/>
    </location>
</feature>
<keyword evidence="1 4" id="KW-0560">Oxidoreductase</keyword>
<dbReference type="EC" id="1.8.4.11" evidence="4"/>
<feature type="signal peptide" evidence="5">
    <location>
        <begin position="1"/>
        <end position="30"/>
    </location>
</feature>
<comment type="similarity">
    <text evidence="4">Belongs to the MsrA Met sulfoxide reductase family.</text>
</comment>
<sequence length="222" mass="24013">MGTSFGTIRTALLIAAIALGHIAQGHRAQAAEPQTAIFAGGCFWCVEADFEKVRGVSDVVSGYTGGHVDHPAYRQVARGGTGHVEAVKITYDPDVVSYERLVELFFRSVDPTDAGGQFCDRGETYRTAIFVSDPAERRVAEAEKGKAGRALGSGIATEILPAATFWKAEAYHQDYYKSRDLILTRFGPKTKAEAYKLYRAGCGRDERVRALWGDAAPFAGAS</sequence>
<dbReference type="SUPFAM" id="SSF55068">
    <property type="entry name" value="Peptide methionine sulfoxide reductase"/>
    <property type="match status" value="1"/>
</dbReference>
<comment type="catalytic activity">
    <reaction evidence="3 4">
        <text>[thioredoxin]-disulfide + L-methionine + H2O = L-methionine (S)-S-oxide + [thioredoxin]-dithiol</text>
        <dbReference type="Rhea" id="RHEA:19993"/>
        <dbReference type="Rhea" id="RHEA-COMP:10698"/>
        <dbReference type="Rhea" id="RHEA-COMP:10700"/>
        <dbReference type="ChEBI" id="CHEBI:15377"/>
        <dbReference type="ChEBI" id="CHEBI:29950"/>
        <dbReference type="ChEBI" id="CHEBI:50058"/>
        <dbReference type="ChEBI" id="CHEBI:57844"/>
        <dbReference type="ChEBI" id="CHEBI:58772"/>
        <dbReference type="EC" id="1.8.4.11"/>
    </reaction>
</comment>
<dbReference type="InterPro" id="IPR036509">
    <property type="entry name" value="Met_Sox_Rdtase_MsrA_sf"/>
</dbReference>
<gene>
    <name evidence="4" type="primary">msrA</name>
    <name evidence="7" type="ORF">EV657_104145</name>
</gene>
<dbReference type="PANTHER" id="PTHR43774">
    <property type="entry name" value="PEPTIDE METHIONINE SULFOXIDE REDUCTASE"/>
    <property type="match status" value="1"/>
</dbReference>
<evidence type="ECO:0000313" key="7">
    <source>
        <dbReference type="EMBL" id="TDX31948.1"/>
    </source>
</evidence>
<dbReference type="GO" id="GO:0008113">
    <property type="term" value="F:peptide-methionine (S)-S-oxide reductase activity"/>
    <property type="evidence" value="ECO:0007669"/>
    <property type="project" value="UniProtKB-UniRule"/>
</dbReference>
<dbReference type="EMBL" id="SOEB01000004">
    <property type="protein sequence ID" value="TDX31948.1"/>
    <property type="molecule type" value="Genomic_DNA"/>
</dbReference>
<evidence type="ECO:0000313" key="8">
    <source>
        <dbReference type="Proteomes" id="UP000295484"/>
    </source>
</evidence>
<evidence type="ECO:0000259" key="6">
    <source>
        <dbReference type="Pfam" id="PF01625"/>
    </source>
</evidence>
<evidence type="ECO:0000256" key="2">
    <source>
        <dbReference type="ARBA" id="ARBA00047806"/>
    </source>
</evidence>
<comment type="function">
    <text evidence="4">Has an important function as a repair enzyme for proteins that have been inactivated by oxidation. Catalyzes the reversible oxidation-reduction of methionine sulfoxide in proteins to methionine.</text>
</comment>
<comment type="caution">
    <text evidence="7">The sequence shown here is derived from an EMBL/GenBank/DDBJ whole genome shotgun (WGS) entry which is preliminary data.</text>
</comment>
<accession>A0A4V3GUS3</accession>
<dbReference type="PANTHER" id="PTHR43774:SF1">
    <property type="entry name" value="PEPTIDE METHIONINE SULFOXIDE REDUCTASE MSRA 2"/>
    <property type="match status" value="1"/>
</dbReference>
<dbReference type="RefSeq" id="WP_113669466.1">
    <property type="nucleotide sequence ID" value="NZ_SOEB01000004.1"/>
</dbReference>
<proteinExistence type="inferred from homology"/>
<keyword evidence="5" id="KW-0732">Signal</keyword>
<reference evidence="7 8" key="1">
    <citation type="submission" date="2019-03" db="EMBL/GenBank/DDBJ databases">
        <title>Genomic Encyclopedia of Type Strains, Phase IV (KMG-IV): sequencing the most valuable type-strain genomes for metagenomic binning, comparative biology and taxonomic classification.</title>
        <authorList>
            <person name="Goeker M."/>
        </authorList>
    </citation>
    <scope>NUCLEOTIDE SEQUENCE [LARGE SCALE GENOMIC DNA]</scope>
    <source>
        <strain evidence="7 8">JA181</strain>
    </source>
</reference>
<name>A0A4V3GUS3_9RHOB</name>
<evidence type="ECO:0000256" key="5">
    <source>
        <dbReference type="SAM" id="SignalP"/>
    </source>
</evidence>
<dbReference type="Pfam" id="PF01625">
    <property type="entry name" value="PMSR"/>
    <property type="match status" value="1"/>
</dbReference>
<dbReference type="GO" id="GO:0033744">
    <property type="term" value="F:L-methionine:thioredoxin-disulfide S-oxidoreductase activity"/>
    <property type="evidence" value="ECO:0007669"/>
    <property type="project" value="RHEA"/>
</dbReference>